<evidence type="ECO:0000256" key="4">
    <source>
        <dbReference type="ARBA" id="ARBA00022840"/>
    </source>
</evidence>
<protein>
    <recommendedName>
        <fullName evidence="5">ABC transporter domain-containing protein</fullName>
    </recommendedName>
</protein>
<comment type="caution">
    <text evidence="6">The sequence shown here is derived from an EMBL/GenBank/DDBJ whole genome shotgun (WGS) entry which is preliminary data.</text>
</comment>
<keyword evidence="4" id="KW-0067">ATP-binding</keyword>
<keyword evidence="3" id="KW-0547">Nucleotide-binding</keyword>
<dbReference type="GO" id="GO:0005524">
    <property type="term" value="F:ATP binding"/>
    <property type="evidence" value="ECO:0007669"/>
    <property type="project" value="UniProtKB-KW"/>
</dbReference>
<name>A0A0R2C5K9_9LACO</name>
<dbReference type="PANTHER" id="PTHR42711">
    <property type="entry name" value="ABC TRANSPORTER ATP-BINDING PROTEIN"/>
    <property type="match status" value="1"/>
</dbReference>
<dbReference type="Pfam" id="PF00005">
    <property type="entry name" value="ABC_tran"/>
    <property type="match status" value="1"/>
</dbReference>
<evidence type="ECO:0000256" key="1">
    <source>
        <dbReference type="ARBA" id="ARBA00005417"/>
    </source>
</evidence>
<dbReference type="SUPFAM" id="SSF52540">
    <property type="entry name" value="P-loop containing nucleoside triphosphate hydrolases"/>
    <property type="match status" value="1"/>
</dbReference>
<dbReference type="STRING" id="1423810.FD19_GL001874"/>
<dbReference type="PANTHER" id="PTHR42711:SF5">
    <property type="entry name" value="ABC TRANSPORTER ATP-BINDING PROTEIN NATA"/>
    <property type="match status" value="1"/>
</dbReference>
<keyword evidence="7" id="KW-1185">Reference proteome</keyword>
<dbReference type="PATRIC" id="fig|1423810.4.peg.1921"/>
<evidence type="ECO:0000256" key="3">
    <source>
        <dbReference type="ARBA" id="ARBA00022741"/>
    </source>
</evidence>
<evidence type="ECO:0000259" key="5">
    <source>
        <dbReference type="Pfam" id="PF00005"/>
    </source>
</evidence>
<keyword evidence="2" id="KW-0813">Transport</keyword>
<dbReference type="GO" id="GO:0016887">
    <property type="term" value="F:ATP hydrolysis activity"/>
    <property type="evidence" value="ECO:0007669"/>
    <property type="project" value="InterPro"/>
</dbReference>
<dbReference type="Gene3D" id="3.40.50.300">
    <property type="entry name" value="P-loop containing nucleotide triphosphate hydrolases"/>
    <property type="match status" value="1"/>
</dbReference>
<sequence>MYQPITVGAPLATAYTEAIKAAGPAEGGLFMTEVVQLDHLTKRFGKFQALTNVTFTIHPGEVFGFIGPNGAGKSTTIRILLGQLRATSGHASIFGQPAWSNAVSRLLAPNPKPGLGLPHLRGLFPVPGATS</sequence>
<dbReference type="AlphaFoldDB" id="A0A0R2C5K9"/>
<accession>A0A0R2C5K9</accession>
<gene>
    <name evidence="6" type="ORF">FD19_GL001874</name>
</gene>
<proteinExistence type="inferred from homology"/>
<dbReference type="Proteomes" id="UP000051789">
    <property type="component" value="Unassembled WGS sequence"/>
</dbReference>
<dbReference type="InterPro" id="IPR050763">
    <property type="entry name" value="ABC_transporter_ATP-binding"/>
</dbReference>
<dbReference type="InterPro" id="IPR027417">
    <property type="entry name" value="P-loop_NTPase"/>
</dbReference>
<evidence type="ECO:0000313" key="7">
    <source>
        <dbReference type="Proteomes" id="UP000051789"/>
    </source>
</evidence>
<reference evidence="6 7" key="1">
    <citation type="journal article" date="2015" name="Genome Announc.">
        <title>Expanding the biotechnology potential of lactobacilli through comparative genomics of 213 strains and associated genera.</title>
        <authorList>
            <person name="Sun Z."/>
            <person name="Harris H.M."/>
            <person name="McCann A."/>
            <person name="Guo C."/>
            <person name="Argimon S."/>
            <person name="Zhang W."/>
            <person name="Yang X."/>
            <person name="Jeffery I.B."/>
            <person name="Cooney J.C."/>
            <person name="Kagawa T.F."/>
            <person name="Liu W."/>
            <person name="Song Y."/>
            <person name="Salvetti E."/>
            <person name="Wrobel A."/>
            <person name="Rasinkangas P."/>
            <person name="Parkhill J."/>
            <person name="Rea M.C."/>
            <person name="O'Sullivan O."/>
            <person name="Ritari J."/>
            <person name="Douillard F.P."/>
            <person name="Paul Ross R."/>
            <person name="Yang R."/>
            <person name="Briner A.E."/>
            <person name="Felis G.E."/>
            <person name="de Vos W.M."/>
            <person name="Barrangou R."/>
            <person name="Klaenhammer T.R."/>
            <person name="Caufield P.W."/>
            <person name="Cui Y."/>
            <person name="Zhang H."/>
            <person name="O'Toole P.W."/>
        </authorList>
    </citation>
    <scope>NUCLEOTIDE SEQUENCE [LARGE SCALE GENOMIC DNA]</scope>
    <source>
        <strain evidence="6 7">DSM 22698</strain>
    </source>
</reference>
<dbReference type="InterPro" id="IPR003439">
    <property type="entry name" value="ABC_transporter-like_ATP-bd"/>
</dbReference>
<evidence type="ECO:0000256" key="2">
    <source>
        <dbReference type="ARBA" id="ARBA00022448"/>
    </source>
</evidence>
<dbReference type="EMBL" id="AYZK01000008">
    <property type="protein sequence ID" value="KRM86560.1"/>
    <property type="molecule type" value="Genomic_DNA"/>
</dbReference>
<evidence type="ECO:0000313" key="6">
    <source>
        <dbReference type="EMBL" id="KRM86560.1"/>
    </source>
</evidence>
<feature type="domain" description="ABC transporter" evidence="5">
    <location>
        <begin position="50"/>
        <end position="98"/>
    </location>
</feature>
<comment type="similarity">
    <text evidence="1">Belongs to the ABC transporter superfamily.</text>
</comment>
<organism evidence="6 7">
    <name type="scientific">Lacticaseibacillus thailandensis DSM 22698 = JCM 13996</name>
    <dbReference type="NCBI Taxonomy" id="1423810"/>
    <lineage>
        <taxon>Bacteria</taxon>
        <taxon>Bacillati</taxon>
        <taxon>Bacillota</taxon>
        <taxon>Bacilli</taxon>
        <taxon>Lactobacillales</taxon>
        <taxon>Lactobacillaceae</taxon>
        <taxon>Lacticaseibacillus</taxon>
    </lineage>
</organism>